<proteinExistence type="predicted"/>
<dbReference type="GO" id="GO:0004519">
    <property type="term" value="F:endonuclease activity"/>
    <property type="evidence" value="ECO:0007669"/>
    <property type="project" value="UniProtKB-KW"/>
</dbReference>
<feature type="transmembrane region" description="Helical" evidence="1">
    <location>
        <begin position="25"/>
        <end position="44"/>
    </location>
</feature>
<dbReference type="SUPFAM" id="SSF56219">
    <property type="entry name" value="DNase I-like"/>
    <property type="match status" value="1"/>
</dbReference>
<keyword evidence="3" id="KW-0255">Endonuclease</keyword>
<evidence type="ECO:0000313" key="3">
    <source>
        <dbReference type="EMBL" id="MFI6500736.1"/>
    </source>
</evidence>
<feature type="domain" description="Endonuclease/exonuclease/phosphatase" evidence="2">
    <location>
        <begin position="113"/>
        <end position="316"/>
    </location>
</feature>
<dbReference type="InterPro" id="IPR036691">
    <property type="entry name" value="Endo/exonu/phosph_ase_sf"/>
</dbReference>
<evidence type="ECO:0000256" key="1">
    <source>
        <dbReference type="SAM" id="Phobius"/>
    </source>
</evidence>
<protein>
    <submittedName>
        <fullName evidence="3">Endonuclease/exonuclease/phosphatase family protein</fullName>
    </submittedName>
</protein>
<dbReference type="RefSeq" id="WP_397084817.1">
    <property type="nucleotide sequence ID" value="NZ_JBITGY010000006.1"/>
</dbReference>
<feature type="transmembrane region" description="Helical" evidence="1">
    <location>
        <begin position="56"/>
        <end position="74"/>
    </location>
</feature>
<keyword evidence="4" id="KW-1185">Reference proteome</keyword>
<dbReference type="EMBL" id="JBITGY010000006">
    <property type="protein sequence ID" value="MFI6500736.1"/>
    <property type="molecule type" value="Genomic_DNA"/>
</dbReference>
<evidence type="ECO:0000259" key="2">
    <source>
        <dbReference type="Pfam" id="PF03372"/>
    </source>
</evidence>
<dbReference type="Proteomes" id="UP001612741">
    <property type="component" value="Unassembled WGS sequence"/>
</dbReference>
<comment type="caution">
    <text evidence="3">The sequence shown here is derived from an EMBL/GenBank/DDBJ whole genome shotgun (WGS) entry which is preliminary data.</text>
</comment>
<dbReference type="InterPro" id="IPR005135">
    <property type="entry name" value="Endo/exonuclease/phosphatase"/>
</dbReference>
<reference evidence="3 4" key="1">
    <citation type="submission" date="2024-10" db="EMBL/GenBank/DDBJ databases">
        <title>The Natural Products Discovery Center: Release of the First 8490 Sequenced Strains for Exploring Actinobacteria Biosynthetic Diversity.</title>
        <authorList>
            <person name="Kalkreuter E."/>
            <person name="Kautsar S.A."/>
            <person name="Yang D."/>
            <person name="Bader C.D."/>
            <person name="Teijaro C.N."/>
            <person name="Fluegel L."/>
            <person name="Davis C.M."/>
            <person name="Simpson J.R."/>
            <person name="Lauterbach L."/>
            <person name="Steele A.D."/>
            <person name="Gui C."/>
            <person name="Meng S."/>
            <person name="Li G."/>
            <person name="Viehrig K."/>
            <person name="Ye F."/>
            <person name="Su P."/>
            <person name="Kiefer A.F."/>
            <person name="Nichols A."/>
            <person name="Cepeda A.J."/>
            <person name="Yan W."/>
            <person name="Fan B."/>
            <person name="Jiang Y."/>
            <person name="Adhikari A."/>
            <person name="Zheng C.-J."/>
            <person name="Schuster L."/>
            <person name="Cowan T.M."/>
            <person name="Smanski M.J."/>
            <person name="Chevrette M.G."/>
            <person name="De Carvalho L.P.S."/>
            <person name="Shen B."/>
        </authorList>
    </citation>
    <scope>NUCLEOTIDE SEQUENCE [LARGE SCALE GENOMIC DNA]</scope>
    <source>
        <strain evidence="3 4">NPDC050545</strain>
    </source>
</reference>
<gene>
    <name evidence="3" type="ORF">ACIBG2_25395</name>
</gene>
<keyword evidence="3" id="KW-0378">Hydrolase</keyword>
<dbReference type="Gene3D" id="3.60.10.10">
    <property type="entry name" value="Endonuclease/exonuclease/phosphatase"/>
    <property type="match status" value="1"/>
</dbReference>
<name>A0ABW7YXT4_9ACTN</name>
<keyword evidence="1" id="KW-0812">Transmembrane</keyword>
<sequence length="327" mass="33756">MNTSAESPIGGTIVTPPRRPARGRLAWVALAPFTAWAVARVAGLERGGPLTQLMTVTPYAALGSVAPLLIAALGRRRAASAVALATTATLGLCVLPRAFGDASTASGRPFTVLSANLFLGRADPTALLDLVRRARPDLLSLQELTPGAVKGLDAAGLAEMMPHRVLRAEEGSGGTGLFSRYPVREWDVMPAGVGHQMPGAVVHVPGGRPVEIVATHPFPPAGADVAHWRAAMAAFPPAEGLRILAGDFNATLDHAAMRGVLAGGYKDAADSVGAGLVPTWPANQRVPPIIAIDHVLVSAPIGVRAFGVHTVPGTDHRAVVARLVLPE</sequence>
<feature type="transmembrane region" description="Helical" evidence="1">
    <location>
        <begin position="81"/>
        <end position="99"/>
    </location>
</feature>
<keyword evidence="1" id="KW-0472">Membrane</keyword>
<keyword evidence="3" id="KW-0540">Nuclease</keyword>
<evidence type="ECO:0000313" key="4">
    <source>
        <dbReference type="Proteomes" id="UP001612741"/>
    </source>
</evidence>
<keyword evidence="1" id="KW-1133">Transmembrane helix</keyword>
<dbReference type="Pfam" id="PF03372">
    <property type="entry name" value="Exo_endo_phos"/>
    <property type="match status" value="1"/>
</dbReference>
<organism evidence="3 4">
    <name type="scientific">Nonomuraea typhae</name>
    <dbReference type="NCBI Taxonomy" id="2603600"/>
    <lineage>
        <taxon>Bacteria</taxon>
        <taxon>Bacillati</taxon>
        <taxon>Actinomycetota</taxon>
        <taxon>Actinomycetes</taxon>
        <taxon>Streptosporangiales</taxon>
        <taxon>Streptosporangiaceae</taxon>
        <taxon>Nonomuraea</taxon>
    </lineage>
</organism>
<accession>A0ABW7YXT4</accession>